<dbReference type="RefSeq" id="WP_120747827.1">
    <property type="nucleotide sequence ID" value="NZ_RBAH01000009.1"/>
</dbReference>
<protein>
    <submittedName>
        <fullName evidence="1">Hydrolase</fullName>
    </submittedName>
</protein>
<evidence type="ECO:0000313" key="2">
    <source>
        <dbReference type="Proteomes" id="UP000282311"/>
    </source>
</evidence>
<sequence length="206" mass="24109">MGSRIMHFIIAEQTARKLSGGSSPEFLLGGIAPDARQPKDITHFYLKDEQQITRHIGYMPFMQKYSSFIEAKDEYILGYLCHLIADDIWLRAFYLPWLRKLIEENPGQYEKYHRDFRNLNGKLLQWSQIGDHKQKLEGPVRGTDIEELPFDEVLRFIPAFLEDFEYTNDAIDCELQVFTMEQITEYIETSVQMSVSILGQILYAVK</sequence>
<keyword evidence="2" id="KW-1185">Reference proteome</keyword>
<dbReference type="GO" id="GO:0016787">
    <property type="term" value="F:hydrolase activity"/>
    <property type="evidence" value="ECO:0007669"/>
    <property type="project" value="UniProtKB-KW"/>
</dbReference>
<keyword evidence="1" id="KW-0378">Hydrolase</keyword>
<name>A0A3B0CF45_9BACL</name>
<accession>A0A3B0CF45</accession>
<dbReference type="EMBL" id="RBAH01000009">
    <property type="protein sequence ID" value="RKN84092.1"/>
    <property type="molecule type" value="Genomic_DNA"/>
</dbReference>
<dbReference type="AlphaFoldDB" id="A0A3B0CF45"/>
<dbReference type="Proteomes" id="UP000282311">
    <property type="component" value="Unassembled WGS sequence"/>
</dbReference>
<comment type="caution">
    <text evidence="1">The sequence shown here is derived from an EMBL/GenBank/DDBJ whole genome shotgun (WGS) entry which is preliminary data.</text>
</comment>
<proteinExistence type="predicted"/>
<evidence type="ECO:0000313" key="1">
    <source>
        <dbReference type="EMBL" id="RKN84092.1"/>
    </source>
</evidence>
<organism evidence="1 2">
    <name type="scientific">Paenibacillus ginsengarvi</name>
    <dbReference type="NCBI Taxonomy" id="400777"/>
    <lineage>
        <taxon>Bacteria</taxon>
        <taxon>Bacillati</taxon>
        <taxon>Bacillota</taxon>
        <taxon>Bacilli</taxon>
        <taxon>Bacillales</taxon>
        <taxon>Paenibacillaceae</taxon>
        <taxon>Paenibacillus</taxon>
    </lineage>
</organism>
<dbReference type="OrthoDB" id="9810012at2"/>
<gene>
    <name evidence="1" type="ORF">D7M11_13850</name>
</gene>
<reference evidence="1 2" key="1">
    <citation type="journal article" date="2007" name="Int. J. Syst. Evol. Microbiol.">
        <title>Paenibacillus ginsengarvi sp. nov., isolated from soil from ginseng cultivation.</title>
        <authorList>
            <person name="Yoon M.H."/>
            <person name="Ten L.N."/>
            <person name="Im W.T."/>
        </authorList>
    </citation>
    <scope>NUCLEOTIDE SEQUENCE [LARGE SCALE GENOMIC DNA]</scope>
    <source>
        <strain evidence="1 2">KCTC 13059</strain>
    </source>
</reference>